<name>A0A8N1S5I3_9HYME</name>
<keyword evidence="3" id="KW-0862">Zinc</keyword>
<reference evidence="6" key="1">
    <citation type="submission" date="2025-08" db="UniProtKB">
        <authorList>
            <consortium name="RefSeq"/>
        </authorList>
    </citation>
    <scope>IDENTIFICATION</scope>
</reference>
<evidence type="ECO:0000313" key="6">
    <source>
        <dbReference type="RefSeq" id="XP_025074070.1"/>
    </source>
</evidence>
<dbReference type="InterPro" id="IPR007175">
    <property type="entry name" value="Rpr2/Snm1/Rpp21"/>
</dbReference>
<evidence type="ECO:0000256" key="3">
    <source>
        <dbReference type="ARBA" id="ARBA00022833"/>
    </source>
</evidence>
<dbReference type="GO" id="GO:0005655">
    <property type="term" value="C:nucleolar ribonuclease P complex"/>
    <property type="evidence" value="ECO:0007669"/>
    <property type="project" value="TreeGrafter"/>
</dbReference>
<dbReference type="RefSeq" id="XP_025074070.1">
    <property type="nucleotide sequence ID" value="XM_025218285.1"/>
</dbReference>
<protein>
    <submittedName>
        <fullName evidence="6">Ribonuclease P protein subunit p21</fullName>
    </submittedName>
</protein>
<gene>
    <name evidence="6" type="primary">LOC105427074</name>
</gene>
<keyword evidence="5" id="KW-1185">Reference proteome</keyword>
<dbReference type="GeneID" id="105427074"/>
<comment type="similarity">
    <text evidence="4">Belongs to the eukaryotic/archaeal RNase P protein component 4 family.</text>
</comment>
<evidence type="ECO:0000256" key="2">
    <source>
        <dbReference type="ARBA" id="ARBA00022723"/>
    </source>
</evidence>
<sequence>MKNKNKFCQHKDVFERMNYLYQASYLMATSNRVAASYFGNNMVACAKKAVLRMEPDLKRSICKWCQSPLIPGESARVRLLSNPLKGLRWTCLTCMNIRKFVMRKGYKLWLEQPESIIETLDFTAKSKIKTHRNVALQKYFPRRKNQMKLVLKILQIF</sequence>
<dbReference type="OrthoDB" id="128536at2759"/>
<dbReference type="PANTHER" id="PTHR14742:SF0">
    <property type="entry name" value="RIBONUCLEASE P PROTEIN SUBUNIT P21"/>
    <property type="match status" value="1"/>
</dbReference>
<dbReference type="Proteomes" id="UP000504615">
    <property type="component" value="Unplaced"/>
</dbReference>
<organism evidence="5 6">
    <name type="scientific">Pogonomyrmex barbatus</name>
    <name type="common">red harvester ant</name>
    <dbReference type="NCBI Taxonomy" id="144034"/>
    <lineage>
        <taxon>Eukaryota</taxon>
        <taxon>Metazoa</taxon>
        <taxon>Ecdysozoa</taxon>
        <taxon>Arthropoda</taxon>
        <taxon>Hexapoda</taxon>
        <taxon>Insecta</taxon>
        <taxon>Pterygota</taxon>
        <taxon>Neoptera</taxon>
        <taxon>Endopterygota</taxon>
        <taxon>Hymenoptera</taxon>
        <taxon>Apocrita</taxon>
        <taxon>Aculeata</taxon>
        <taxon>Formicoidea</taxon>
        <taxon>Formicidae</taxon>
        <taxon>Myrmicinae</taxon>
        <taxon>Pogonomyrmex</taxon>
    </lineage>
</organism>
<dbReference type="Gene3D" id="6.20.50.20">
    <property type="match status" value="1"/>
</dbReference>
<keyword evidence="2" id="KW-0479">Metal-binding</keyword>
<keyword evidence="1" id="KW-0819">tRNA processing</keyword>
<dbReference type="AlphaFoldDB" id="A0A8N1S5I3"/>
<evidence type="ECO:0000256" key="1">
    <source>
        <dbReference type="ARBA" id="ARBA00022694"/>
    </source>
</evidence>
<dbReference type="GO" id="GO:0046872">
    <property type="term" value="F:metal ion binding"/>
    <property type="evidence" value="ECO:0007669"/>
    <property type="project" value="UniProtKB-KW"/>
</dbReference>
<dbReference type="Pfam" id="PF04032">
    <property type="entry name" value="Rpr2"/>
    <property type="match status" value="1"/>
</dbReference>
<proteinExistence type="inferred from homology"/>
<dbReference type="PANTHER" id="PTHR14742">
    <property type="entry name" value="RIBONUCLEASE P SUBUNIT P21"/>
    <property type="match status" value="1"/>
</dbReference>
<accession>A0A8N1S5I3</accession>
<dbReference type="GO" id="GO:0008033">
    <property type="term" value="P:tRNA processing"/>
    <property type="evidence" value="ECO:0007669"/>
    <property type="project" value="UniProtKB-KW"/>
</dbReference>
<dbReference type="CTD" id="79897"/>
<evidence type="ECO:0000256" key="4">
    <source>
        <dbReference type="ARBA" id="ARBA00038402"/>
    </source>
</evidence>
<evidence type="ECO:0000313" key="5">
    <source>
        <dbReference type="Proteomes" id="UP000504615"/>
    </source>
</evidence>